<evidence type="ECO:0000313" key="3">
    <source>
        <dbReference type="Proteomes" id="UP000547209"/>
    </source>
</evidence>
<keyword evidence="3" id="KW-1185">Reference proteome</keyword>
<dbReference type="Proteomes" id="UP000547209">
    <property type="component" value="Unassembled WGS sequence"/>
</dbReference>
<dbReference type="InterPro" id="IPR024999">
    <property type="entry name" value="DUF3905"/>
</dbReference>
<comment type="caution">
    <text evidence="2">The sequence shown here is derived from an EMBL/GenBank/DDBJ whole genome shotgun (WGS) entry which is preliminary data.</text>
</comment>
<dbReference type="AlphaFoldDB" id="A0A7X0RT92"/>
<accession>A0A7X0RT92</accession>
<dbReference type="RefSeq" id="WP_185671163.1">
    <property type="nucleotide sequence ID" value="NZ_JACJVP010000036.1"/>
</dbReference>
<evidence type="ECO:0000256" key="1">
    <source>
        <dbReference type="SAM" id="MobiDB-lite"/>
    </source>
</evidence>
<proteinExistence type="predicted"/>
<evidence type="ECO:0000313" key="2">
    <source>
        <dbReference type="EMBL" id="MBB6673272.1"/>
    </source>
</evidence>
<feature type="region of interest" description="Disordered" evidence="1">
    <location>
        <begin position="104"/>
        <end position="159"/>
    </location>
</feature>
<gene>
    <name evidence="2" type="ORF">H7C19_21585</name>
</gene>
<protein>
    <submittedName>
        <fullName evidence="2">DUF3905 domain-containing protein</fullName>
    </submittedName>
</protein>
<dbReference type="EMBL" id="JACJVP010000036">
    <property type="protein sequence ID" value="MBB6673272.1"/>
    <property type="molecule type" value="Genomic_DNA"/>
</dbReference>
<sequence>MTEKRPQRTADNAGYERVVPAPGRDDPTLDPFEIAFRQDFRDNPGPRDPFVNAHGAVIGDHEYESPRSPLEQWSRDTDPAVMAGEQWVHPYRDIGFRTPENRDLFENGILPSPDRFMHPSHRTADPDGWADEDAEGARSAEGAEGYYDYFPVPEVLDEP</sequence>
<reference evidence="2 3" key="1">
    <citation type="submission" date="2020-08" db="EMBL/GenBank/DDBJ databases">
        <title>Cohnella phylogeny.</title>
        <authorList>
            <person name="Dunlap C."/>
        </authorList>
    </citation>
    <scope>NUCLEOTIDE SEQUENCE [LARGE SCALE GENOMIC DNA]</scope>
    <source>
        <strain evidence="2 3">DSM 28246</strain>
    </source>
</reference>
<name>A0A7X0RT92_9BACL</name>
<feature type="region of interest" description="Disordered" evidence="1">
    <location>
        <begin position="1"/>
        <end position="30"/>
    </location>
</feature>
<organism evidence="2 3">
    <name type="scientific">Cohnella nanjingensis</name>
    <dbReference type="NCBI Taxonomy" id="1387779"/>
    <lineage>
        <taxon>Bacteria</taxon>
        <taxon>Bacillati</taxon>
        <taxon>Bacillota</taxon>
        <taxon>Bacilli</taxon>
        <taxon>Bacillales</taxon>
        <taxon>Paenibacillaceae</taxon>
        <taxon>Cohnella</taxon>
    </lineage>
</organism>
<dbReference type="Pfam" id="PF13045">
    <property type="entry name" value="DUF3905"/>
    <property type="match status" value="1"/>
</dbReference>